<dbReference type="Proteomes" id="UP000824261">
    <property type="component" value="Unassembled WGS sequence"/>
</dbReference>
<protein>
    <submittedName>
        <fullName evidence="2">Zinc ribbon domain-containing protein</fullName>
    </submittedName>
</protein>
<organism evidence="2 3">
    <name type="scientific">Candidatus Aveggerthella stercoripullorum</name>
    <dbReference type="NCBI Taxonomy" id="2840688"/>
    <lineage>
        <taxon>Bacteria</taxon>
        <taxon>Bacillati</taxon>
        <taxon>Actinomycetota</taxon>
        <taxon>Coriobacteriia</taxon>
        <taxon>Eggerthellales</taxon>
        <taxon>Eggerthellaceae</taxon>
        <taxon>Eggerthellaceae incertae sedis</taxon>
        <taxon>Candidatus Aveggerthella</taxon>
    </lineage>
</organism>
<gene>
    <name evidence="2" type="ORF">IAA69_00325</name>
</gene>
<accession>A0A9D0ZYA1</accession>
<name>A0A9D0ZYA1_9ACTN</name>
<evidence type="ECO:0000313" key="3">
    <source>
        <dbReference type="Proteomes" id="UP000824261"/>
    </source>
</evidence>
<reference evidence="2" key="2">
    <citation type="journal article" date="2021" name="PeerJ">
        <title>Extensive microbial diversity within the chicken gut microbiome revealed by metagenomics and culture.</title>
        <authorList>
            <person name="Gilroy R."/>
            <person name="Ravi A."/>
            <person name="Getino M."/>
            <person name="Pursley I."/>
            <person name="Horton D.L."/>
            <person name="Alikhan N.F."/>
            <person name="Baker D."/>
            <person name="Gharbi K."/>
            <person name="Hall N."/>
            <person name="Watson M."/>
            <person name="Adriaenssens E.M."/>
            <person name="Foster-Nyarko E."/>
            <person name="Jarju S."/>
            <person name="Secka A."/>
            <person name="Antonio M."/>
            <person name="Oren A."/>
            <person name="Chaudhuri R.R."/>
            <person name="La Ragione R."/>
            <person name="Hildebrand F."/>
            <person name="Pallen M.J."/>
        </authorList>
    </citation>
    <scope>NUCLEOTIDE SEQUENCE</scope>
    <source>
        <strain evidence="2">ChiGjej1B1-2707</strain>
    </source>
</reference>
<comment type="caution">
    <text evidence="2">The sequence shown here is derived from an EMBL/GenBank/DDBJ whole genome shotgun (WGS) entry which is preliminary data.</text>
</comment>
<dbReference type="InterPro" id="IPR025874">
    <property type="entry name" value="DZR"/>
</dbReference>
<reference evidence="2" key="1">
    <citation type="submission" date="2020-10" db="EMBL/GenBank/DDBJ databases">
        <authorList>
            <person name="Gilroy R."/>
        </authorList>
    </citation>
    <scope>NUCLEOTIDE SEQUENCE</scope>
    <source>
        <strain evidence="2">ChiGjej1B1-2707</strain>
    </source>
</reference>
<dbReference type="EMBL" id="DVGB01000004">
    <property type="protein sequence ID" value="HIR00714.1"/>
    <property type="molecule type" value="Genomic_DNA"/>
</dbReference>
<feature type="domain" description="DZANK-type" evidence="1">
    <location>
        <begin position="130"/>
        <end position="183"/>
    </location>
</feature>
<dbReference type="AlphaFoldDB" id="A0A9D0ZYA1"/>
<sequence length="246" mass="25167">MGLLEDANDLINRGVASAGRGTKAIALKAQISELDKRGIELYAQLGRAGFDALKDDDAFCSSQSALFSTIADYEQQRAALAAELEQVRALGEMAAASAASTTGAGSGPMEDAAVVCEASGSAVRGDTVACPQCHGVNKQTAAFCIHCGTRLPDNLGDSAESAPTCVRCGAELRNGASFCVVCGAAIEGGSAKEAEALSDADCVVSSVPEEIATEAFSSCAQLECRQCGFFNNPDASFCRKCGASLK</sequence>
<dbReference type="Pfam" id="PF12773">
    <property type="entry name" value="DZR"/>
    <property type="match status" value="1"/>
</dbReference>
<proteinExistence type="predicted"/>
<evidence type="ECO:0000259" key="1">
    <source>
        <dbReference type="Pfam" id="PF12773"/>
    </source>
</evidence>
<evidence type="ECO:0000313" key="2">
    <source>
        <dbReference type="EMBL" id="HIR00714.1"/>
    </source>
</evidence>